<name>A0A7S3A465_9RHOD</name>
<sequence>MDVDGREADIMDDIENQKMKQGTVWTRRFLVAIAVFTLYSYLVMNEGAVRSTQVATPEPAPFSETLRLVAACGEVLFGLAGFLMGIALILFRQGNKFVTISWMGLAFVLGWFVFSVWVLAFPIWNLVNVRTAPEPLTIQQFDLLRTMSLFGGIFWCFALQGGQFMVGNVIRGHQDQGKTRGEKYAQIRLIMWSLNIALSGIVFVIAGSVASVAYGAVLLDPVQAFPPIFIVYPGLTIAAGIVQFLFGTFAISAAIMGRMFKTVTLFAAFSYLFSLATIVWTPAFLGGIVPATTLLAGLCTMIHGNVAYSASEYEQELLAES</sequence>
<keyword evidence="1" id="KW-1133">Transmembrane helix</keyword>
<protein>
    <submittedName>
        <fullName evidence="2">Uncharacterized protein</fullName>
    </submittedName>
</protein>
<dbReference type="AlphaFoldDB" id="A0A7S3A465"/>
<feature type="transmembrane region" description="Helical" evidence="1">
    <location>
        <begin position="191"/>
        <end position="217"/>
    </location>
</feature>
<feature type="transmembrane region" description="Helical" evidence="1">
    <location>
        <begin position="103"/>
        <end position="127"/>
    </location>
</feature>
<feature type="transmembrane region" description="Helical" evidence="1">
    <location>
        <begin position="229"/>
        <end position="251"/>
    </location>
</feature>
<evidence type="ECO:0000313" key="2">
    <source>
        <dbReference type="EMBL" id="CAE0061125.1"/>
    </source>
</evidence>
<organism evidence="2">
    <name type="scientific">Rhodosorus marinus</name>
    <dbReference type="NCBI Taxonomy" id="101924"/>
    <lineage>
        <taxon>Eukaryota</taxon>
        <taxon>Rhodophyta</taxon>
        <taxon>Stylonematophyceae</taxon>
        <taxon>Stylonematales</taxon>
        <taxon>Stylonemataceae</taxon>
        <taxon>Rhodosorus</taxon>
    </lineage>
</organism>
<evidence type="ECO:0000256" key="1">
    <source>
        <dbReference type="SAM" id="Phobius"/>
    </source>
</evidence>
<feature type="transmembrane region" description="Helical" evidence="1">
    <location>
        <begin position="68"/>
        <end position="91"/>
    </location>
</feature>
<keyword evidence="1" id="KW-0472">Membrane</keyword>
<feature type="transmembrane region" description="Helical" evidence="1">
    <location>
        <begin position="29"/>
        <end position="48"/>
    </location>
</feature>
<keyword evidence="1" id="KW-0812">Transmembrane</keyword>
<gene>
    <name evidence="2" type="ORF">RMAR00112_LOCUS29191</name>
</gene>
<feature type="transmembrane region" description="Helical" evidence="1">
    <location>
        <begin position="147"/>
        <end position="170"/>
    </location>
</feature>
<feature type="transmembrane region" description="Helical" evidence="1">
    <location>
        <begin position="263"/>
        <end position="281"/>
    </location>
</feature>
<dbReference type="EMBL" id="HBHW01037963">
    <property type="protein sequence ID" value="CAE0061125.1"/>
    <property type="molecule type" value="Transcribed_RNA"/>
</dbReference>
<accession>A0A7S3A465</accession>
<reference evidence="2" key="1">
    <citation type="submission" date="2021-01" db="EMBL/GenBank/DDBJ databases">
        <authorList>
            <person name="Corre E."/>
            <person name="Pelletier E."/>
            <person name="Niang G."/>
            <person name="Scheremetjew M."/>
            <person name="Finn R."/>
            <person name="Kale V."/>
            <person name="Holt S."/>
            <person name="Cochrane G."/>
            <person name="Meng A."/>
            <person name="Brown T."/>
            <person name="Cohen L."/>
        </authorList>
    </citation>
    <scope>NUCLEOTIDE SEQUENCE</scope>
    <source>
        <strain evidence="2">CCMP 769</strain>
    </source>
</reference>
<proteinExistence type="predicted"/>